<keyword evidence="3" id="KW-1185">Reference proteome</keyword>
<gene>
    <name evidence="2" type="primary">95</name>
    <name evidence="2" type="ORF">PATIENCE_95</name>
</gene>
<keyword evidence="1" id="KW-1133">Transmembrane helix</keyword>
<evidence type="ECO:0000313" key="3">
    <source>
        <dbReference type="Proteomes" id="UP000000694"/>
    </source>
</evidence>
<dbReference type="EMBL" id="JN412589">
    <property type="protein sequence ID" value="AEL98003.1"/>
    <property type="molecule type" value="Genomic_DNA"/>
</dbReference>
<dbReference type="KEGG" id="vg:18559610"/>
<name>G1JWK5_9CAUD</name>
<proteinExistence type="predicted"/>
<dbReference type="Proteomes" id="UP000000694">
    <property type="component" value="Segment"/>
</dbReference>
<feature type="transmembrane region" description="Helical" evidence="1">
    <location>
        <begin position="6"/>
        <end position="23"/>
    </location>
</feature>
<evidence type="ECO:0000313" key="2">
    <source>
        <dbReference type="EMBL" id="AEL98003.1"/>
    </source>
</evidence>
<reference evidence="2 3" key="1">
    <citation type="journal article" date="2012" name="J. Virol.">
        <title>Complete Genome Sequences of 138 Mycobacteriophages.</title>
        <authorList>
            <consortium name="the Science Education Alliance Phage Hunters Advancing Genomics and Evolutionary Science Program"/>
            <consortium name="the KwaZulu-Natal Research Institute for Tuberculosis and HIV Mycobacterial Genetics Course Students"/>
            <consortium name="the Phage Hunters Integrating Research and Education Program"/>
            <person name="Hatfull G.F."/>
        </authorList>
    </citation>
    <scope>NUCLEOTIDE SEQUENCE [LARGE SCALE GENOMIC DNA]</scope>
</reference>
<keyword evidence="1" id="KW-0812">Transmembrane</keyword>
<evidence type="ECO:0000256" key="1">
    <source>
        <dbReference type="SAM" id="Phobius"/>
    </source>
</evidence>
<dbReference type="GeneID" id="18559610"/>
<organism evidence="2 3">
    <name type="scientific">Mycobacterium phage Patience</name>
    <dbReference type="NCBI Taxonomy" id="1074308"/>
    <lineage>
        <taxon>Viruses</taxon>
        <taxon>Duplodnaviria</taxon>
        <taxon>Heunggongvirae</taxon>
        <taxon>Uroviricota</taxon>
        <taxon>Caudoviricetes</taxon>
        <taxon>Patiencevirus</taxon>
        <taxon>Patiencevirus patience</taxon>
    </lineage>
</organism>
<protein>
    <submittedName>
        <fullName evidence="2">Uncharacterized protein</fullName>
    </submittedName>
</protein>
<sequence length="124" mass="14053">MNGAGAVVMGGLLLIFIVIAQTAKWSGKRKDAKDAEAIAKDPHRYIAESFGDGFFRDFYRGAISVDNAIDRATRSKEPAPFVSHCECPDCNYFGLHHIHKFTGRYVIRQCVDSTCKKKWKQLRW</sequence>
<dbReference type="RefSeq" id="YP_009012234.1">
    <property type="nucleotide sequence ID" value="NC_023691.1"/>
</dbReference>
<keyword evidence="1" id="KW-0472">Membrane</keyword>
<accession>G1JWK5</accession>